<feature type="transmembrane region" description="Helical" evidence="2">
    <location>
        <begin position="115"/>
        <end position="135"/>
    </location>
</feature>
<feature type="region of interest" description="Disordered" evidence="1">
    <location>
        <begin position="261"/>
        <end position="340"/>
    </location>
</feature>
<keyword evidence="4" id="KW-1185">Reference proteome</keyword>
<dbReference type="AlphaFoldDB" id="A0A4R6S9B0"/>
<accession>A0A4R6S9B0</accession>
<evidence type="ECO:0000313" key="3">
    <source>
        <dbReference type="EMBL" id="TDP95506.1"/>
    </source>
</evidence>
<organism evidence="3 4">
    <name type="scientific">Leucobacter luti</name>
    <dbReference type="NCBI Taxonomy" id="340320"/>
    <lineage>
        <taxon>Bacteria</taxon>
        <taxon>Bacillati</taxon>
        <taxon>Actinomycetota</taxon>
        <taxon>Actinomycetes</taxon>
        <taxon>Micrococcales</taxon>
        <taxon>Microbacteriaceae</taxon>
        <taxon>Leucobacter</taxon>
    </lineage>
</organism>
<dbReference type="EMBL" id="SNYA01000001">
    <property type="protein sequence ID" value="TDP95506.1"/>
    <property type="molecule type" value="Genomic_DNA"/>
</dbReference>
<feature type="transmembrane region" description="Helical" evidence="2">
    <location>
        <begin position="182"/>
        <end position="203"/>
    </location>
</feature>
<feature type="region of interest" description="Disordered" evidence="1">
    <location>
        <begin position="19"/>
        <end position="49"/>
    </location>
</feature>
<dbReference type="Proteomes" id="UP000295601">
    <property type="component" value="Unassembled WGS sequence"/>
</dbReference>
<protein>
    <submittedName>
        <fullName evidence="3">Uncharacterized protein</fullName>
    </submittedName>
</protein>
<proteinExistence type="predicted"/>
<feature type="transmembrane region" description="Helical" evidence="2">
    <location>
        <begin position="147"/>
        <end position="170"/>
    </location>
</feature>
<sequence length="340" mass="36320">MPARISSVYVAFVRGTRETRDMSTPTAGPDQPVDTASHANAAASTGSGSTRKLSTFLKISIILLAALTVASISLLFIGDFQGKFERVFATFFVFAVFVGLTALDTRRELKSEWYAPVALIANSYILALLLIVTWMTPYDPFGLGWALLWKGIVVVGVTRLVLLCCQGLLSMSEGKAESIGRFSFVTSMLAVLSGILFTAPIAIETFNITIPELYWKIAVATLILTALGLAITLLLRWFYGAPDRESARAAADARRAMMPAPYRGQAPIGQPATPQPPFVQNPQAQAPAPAPASASAPAPAPQTKQGPLLPWPTFIDGRPIPARPDGQPDFSVPGAPLPPQ</sequence>
<gene>
    <name evidence="3" type="ORF">EDF62_0195</name>
</gene>
<comment type="caution">
    <text evidence="3">The sequence shown here is derived from an EMBL/GenBank/DDBJ whole genome shotgun (WGS) entry which is preliminary data.</text>
</comment>
<evidence type="ECO:0000256" key="2">
    <source>
        <dbReference type="SAM" id="Phobius"/>
    </source>
</evidence>
<feature type="transmembrane region" description="Helical" evidence="2">
    <location>
        <begin position="84"/>
        <end position="103"/>
    </location>
</feature>
<keyword evidence="2" id="KW-1133">Transmembrane helix</keyword>
<feature type="transmembrane region" description="Helical" evidence="2">
    <location>
        <begin position="56"/>
        <end position="78"/>
    </location>
</feature>
<name>A0A4R6S9B0_9MICO</name>
<keyword evidence="2" id="KW-0812">Transmembrane</keyword>
<evidence type="ECO:0000313" key="4">
    <source>
        <dbReference type="Proteomes" id="UP000295601"/>
    </source>
</evidence>
<feature type="compositionally biased region" description="Low complexity" evidence="1">
    <location>
        <begin position="280"/>
        <end position="297"/>
    </location>
</feature>
<reference evidence="3 4" key="1">
    <citation type="submission" date="2019-03" db="EMBL/GenBank/DDBJ databases">
        <title>Genomic analyses of the natural microbiome of Caenorhabditis elegans.</title>
        <authorList>
            <person name="Samuel B."/>
        </authorList>
    </citation>
    <scope>NUCLEOTIDE SEQUENCE [LARGE SCALE GENOMIC DNA]</scope>
    <source>
        <strain evidence="3 4">JUb18</strain>
    </source>
</reference>
<feature type="compositionally biased region" description="Low complexity" evidence="1">
    <location>
        <begin position="35"/>
        <end position="49"/>
    </location>
</feature>
<feature type="transmembrane region" description="Helical" evidence="2">
    <location>
        <begin position="215"/>
        <end position="239"/>
    </location>
</feature>
<keyword evidence="2" id="KW-0472">Membrane</keyword>
<evidence type="ECO:0000256" key="1">
    <source>
        <dbReference type="SAM" id="MobiDB-lite"/>
    </source>
</evidence>